<evidence type="ECO:0000256" key="6">
    <source>
        <dbReference type="ARBA" id="ARBA00023136"/>
    </source>
</evidence>
<organism evidence="8 9">
    <name type="scientific">Desulfobulbus oligotrophicus</name>
    <dbReference type="NCBI Taxonomy" id="1909699"/>
    <lineage>
        <taxon>Bacteria</taxon>
        <taxon>Pseudomonadati</taxon>
        <taxon>Thermodesulfobacteriota</taxon>
        <taxon>Desulfobulbia</taxon>
        <taxon>Desulfobulbales</taxon>
        <taxon>Desulfobulbaceae</taxon>
        <taxon>Desulfobulbus</taxon>
    </lineage>
</organism>
<dbReference type="Gene3D" id="2.40.160.60">
    <property type="entry name" value="Outer membrane protein transport protein (OMPP1/FadL/TodX)"/>
    <property type="match status" value="1"/>
</dbReference>
<name>A0A7T6AQ31_9BACT</name>
<accession>A0A7T6AQ31</accession>
<dbReference type="EMBL" id="CP054140">
    <property type="protein sequence ID" value="QQG65303.1"/>
    <property type="molecule type" value="Genomic_DNA"/>
</dbReference>
<dbReference type="Pfam" id="PF03349">
    <property type="entry name" value="Toluene_X"/>
    <property type="match status" value="1"/>
</dbReference>
<keyword evidence="6" id="KW-0472">Membrane</keyword>
<keyword evidence="4" id="KW-0812">Transmembrane</keyword>
<keyword evidence="5" id="KW-0732">Signal</keyword>
<comment type="similarity">
    <text evidence="2">Belongs to the OmpP1/FadL family.</text>
</comment>
<proteinExistence type="inferred from homology"/>
<dbReference type="GO" id="GO:0015483">
    <property type="term" value="F:long-chain fatty acid transporting porin activity"/>
    <property type="evidence" value="ECO:0007669"/>
    <property type="project" value="TreeGrafter"/>
</dbReference>
<sequence>MLFFTSSVHMQLRRFLLFSMALAVLLLETAHASGFRIANQSLGAVGISGAQVASTRGADASYYNPANMSFIPDQWQLETSLTLLHLPKITYTDTRFSTLNGTSDGELFYLPLVHVVTETFDRLRFGFSLTYPYGLSKQWDQMYPQTFAKEFSLLTVEANPTFAVALTDWLSVGGGVRFVHGRGQVKNEVAGGGLPFGMERSSKGTDTALGYNLALSVRPVSEWTMAATYRSRIALNLDGATEMTTSAGMVAPYSGRGDVAINLPAVFSLATAYTWDSLTVEVGWERTFWSSFDDLYFLFHPAVTGTPYAVFDGVLQKDWDDADAYRLGLTYAWNERWTTTLGVSYERTPVPSATLGFELPDADALVYSAGIRFRPSPRFEYGVSYMYYRTRARSIDAVTDGNLSDISGRFTDGGAHALTFGMITTF</sequence>
<evidence type="ECO:0000313" key="9">
    <source>
        <dbReference type="Proteomes" id="UP000596092"/>
    </source>
</evidence>
<dbReference type="RefSeq" id="WP_199264125.1">
    <property type="nucleotide sequence ID" value="NZ_CP054140.1"/>
</dbReference>
<evidence type="ECO:0000256" key="3">
    <source>
        <dbReference type="ARBA" id="ARBA00022452"/>
    </source>
</evidence>
<keyword evidence="3" id="KW-1134">Transmembrane beta strand</keyword>
<dbReference type="InterPro" id="IPR005017">
    <property type="entry name" value="OMPP1/FadL/TodX"/>
</dbReference>
<dbReference type="Proteomes" id="UP000596092">
    <property type="component" value="Chromosome"/>
</dbReference>
<gene>
    <name evidence="8" type="ORF">HP555_05210</name>
</gene>
<evidence type="ECO:0000256" key="4">
    <source>
        <dbReference type="ARBA" id="ARBA00022692"/>
    </source>
</evidence>
<evidence type="ECO:0000256" key="7">
    <source>
        <dbReference type="ARBA" id="ARBA00023237"/>
    </source>
</evidence>
<evidence type="ECO:0000256" key="2">
    <source>
        <dbReference type="ARBA" id="ARBA00008163"/>
    </source>
</evidence>
<dbReference type="AlphaFoldDB" id="A0A7T6AQ31"/>
<keyword evidence="7" id="KW-0998">Cell outer membrane</keyword>
<dbReference type="PANTHER" id="PTHR35093:SF8">
    <property type="entry name" value="OUTER MEMBRANE PROTEIN NMB0088-RELATED"/>
    <property type="match status" value="1"/>
</dbReference>
<reference evidence="8 9" key="1">
    <citation type="submission" date="2020-05" db="EMBL/GenBank/DDBJ databases">
        <title>Complete genome of Desulfobulbus oligotrophicus.</title>
        <authorList>
            <person name="Podar M."/>
        </authorList>
    </citation>
    <scope>NUCLEOTIDE SEQUENCE [LARGE SCALE GENOMIC DNA]</scope>
    <source>
        <strain evidence="8 9">Prop6</strain>
    </source>
</reference>
<evidence type="ECO:0000256" key="5">
    <source>
        <dbReference type="ARBA" id="ARBA00022729"/>
    </source>
</evidence>
<dbReference type="KEGG" id="dog:HP555_05210"/>
<evidence type="ECO:0000313" key="8">
    <source>
        <dbReference type="EMBL" id="QQG65303.1"/>
    </source>
</evidence>
<dbReference type="PANTHER" id="PTHR35093">
    <property type="entry name" value="OUTER MEMBRANE PROTEIN NMB0088-RELATED"/>
    <property type="match status" value="1"/>
</dbReference>
<comment type="subcellular location">
    <subcellularLocation>
        <location evidence="1">Cell outer membrane</location>
        <topology evidence="1">Multi-pass membrane protein</topology>
    </subcellularLocation>
</comment>
<dbReference type="GO" id="GO:0009279">
    <property type="term" value="C:cell outer membrane"/>
    <property type="evidence" value="ECO:0007669"/>
    <property type="project" value="UniProtKB-SubCell"/>
</dbReference>
<dbReference type="SUPFAM" id="SSF56935">
    <property type="entry name" value="Porins"/>
    <property type="match status" value="1"/>
</dbReference>
<evidence type="ECO:0000256" key="1">
    <source>
        <dbReference type="ARBA" id="ARBA00004571"/>
    </source>
</evidence>
<protein>
    <submittedName>
        <fullName evidence="8">Outer membrane protein transport protein</fullName>
    </submittedName>
</protein>
<keyword evidence="9" id="KW-1185">Reference proteome</keyword>